<gene>
    <name evidence="1" type="ORF">S06H3_22551</name>
</gene>
<feature type="non-terminal residue" evidence="1">
    <location>
        <position position="42"/>
    </location>
</feature>
<dbReference type="EMBL" id="BARV01012074">
    <property type="protein sequence ID" value="GAI02248.1"/>
    <property type="molecule type" value="Genomic_DNA"/>
</dbReference>
<reference evidence="1" key="1">
    <citation type="journal article" date="2014" name="Front. Microbiol.">
        <title>High frequency of phylogenetically diverse reductive dehalogenase-homologous genes in deep subseafloor sedimentary metagenomes.</title>
        <authorList>
            <person name="Kawai M."/>
            <person name="Futagami T."/>
            <person name="Toyoda A."/>
            <person name="Takaki Y."/>
            <person name="Nishi S."/>
            <person name="Hori S."/>
            <person name="Arai W."/>
            <person name="Tsubouchi T."/>
            <person name="Morono Y."/>
            <person name="Uchiyama I."/>
            <person name="Ito T."/>
            <person name="Fujiyama A."/>
            <person name="Inagaki F."/>
            <person name="Takami H."/>
        </authorList>
    </citation>
    <scope>NUCLEOTIDE SEQUENCE</scope>
    <source>
        <strain evidence="1">Expedition CK06-06</strain>
    </source>
</reference>
<dbReference type="AlphaFoldDB" id="X1K6Q2"/>
<protein>
    <submittedName>
        <fullName evidence="1">Uncharacterized protein</fullName>
    </submittedName>
</protein>
<evidence type="ECO:0000313" key="1">
    <source>
        <dbReference type="EMBL" id="GAI02248.1"/>
    </source>
</evidence>
<sequence length="42" mass="4252">MKGKGAFVNPMTAGVNETGIQMPFLKVGATETLPAADVNGMG</sequence>
<comment type="caution">
    <text evidence="1">The sequence shown here is derived from an EMBL/GenBank/DDBJ whole genome shotgun (WGS) entry which is preliminary data.</text>
</comment>
<accession>X1K6Q2</accession>
<organism evidence="1">
    <name type="scientific">marine sediment metagenome</name>
    <dbReference type="NCBI Taxonomy" id="412755"/>
    <lineage>
        <taxon>unclassified sequences</taxon>
        <taxon>metagenomes</taxon>
        <taxon>ecological metagenomes</taxon>
    </lineage>
</organism>
<name>X1K6Q2_9ZZZZ</name>
<proteinExistence type="predicted"/>